<accession>A0A344LA61</accession>
<proteinExistence type="predicted"/>
<keyword evidence="1" id="KW-0479">Metal-binding</keyword>
<name>A0A344LA61_9PSEU</name>
<dbReference type="Pfam" id="PF01261">
    <property type="entry name" value="AP_endonuc_2"/>
    <property type="match status" value="1"/>
</dbReference>
<evidence type="ECO:0000256" key="3">
    <source>
        <dbReference type="ARBA" id="ARBA00023235"/>
    </source>
</evidence>
<organism evidence="5 6">
    <name type="scientific">Amycolatopsis albispora</name>
    <dbReference type="NCBI Taxonomy" id="1804986"/>
    <lineage>
        <taxon>Bacteria</taxon>
        <taxon>Bacillati</taxon>
        <taxon>Actinomycetota</taxon>
        <taxon>Actinomycetes</taxon>
        <taxon>Pseudonocardiales</taxon>
        <taxon>Pseudonocardiaceae</taxon>
        <taxon>Amycolatopsis</taxon>
    </lineage>
</organism>
<dbReference type="PANTHER" id="PTHR30268">
    <property type="entry name" value="L-RHAMNOSE ISOMERASE"/>
    <property type="match status" value="1"/>
</dbReference>
<evidence type="ECO:0000256" key="2">
    <source>
        <dbReference type="ARBA" id="ARBA00023211"/>
    </source>
</evidence>
<dbReference type="InterPro" id="IPR036237">
    <property type="entry name" value="Xyl_isomerase-like_sf"/>
</dbReference>
<dbReference type="PANTHER" id="PTHR30268:SF0">
    <property type="entry name" value="L-RHAMNOSE ISOMERASE"/>
    <property type="match status" value="1"/>
</dbReference>
<dbReference type="KEGG" id="aab:A4R43_22580"/>
<dbReference type="EMBL" id="CP015163">
    <property type="protein sequence ID" value="AXB44935.1"/>
    <property type="molecule type" value="Genomic_DNA"/>
</dbReference>
<dbReference type="OrthoDB" id="5174871at2"/>
<keyword evidence="2" id="KW-0464">Manganese</keyword>
<dbReference type="GO" id="GO:0019301">
    <property type="term" value="P:rhamnose catabolic process"/>
    <property type="evidence" value="ECO:0007669"/>
    <property type="project" value="TreeGrafter"/>
</dbReference>
<dbReference type="NCBIfam" id="TIGR02635">
    <property type="entry name" value="RhaI_grampos"/>
    <property type="match status" value="1"/>
</dbReference>
<keyword evidence="3 5" id="KW-0413">Isomerase</keyword>
<feature type="domain" description="Xylose isomerase-like TIM barrel" evidence="4">
    <location>
        <begin position="74"/>
        <end position="249"/>
    </location>
</feature>
<dbReference type="SUPFAM" id="SSF51658">
    <property type="entry name" value="Xylose isomerase-like"/>
    <property type="match status" value="1"/>
</dbReference>
<sequence length="388" mass="42744">MSSWAAAAEVLRAQRIETPSWAYGNSGTRFKVFAQRGIPRDPYEKIDDAAKVHELTGVAPSIALHIPWDRVEDFGALGRYAADRGIELGAINPNVFQEDDYRLGSLCNPDPGVRRKAVDHLLECVEIGRVTGSGVLSVWMADGTNYAGQDNIRARQDRLHEGLREAYDRMPENMRLLLEYKFFEPHFYTMDVPDWGTSFAQCLRLGERAQVLVDTGHHAPGTNIEFIVAVLLREGRLGGFHFNSRNYADDDLIVGAADPFQLFRIMHELVSAGGLDPAANVAFMLDQCHNLEPKVPAMIRSVLNVQEATAKALLVDAGALARAQAEGDVLGANAVVMDAFNTDVRPRLAELREDMGLDPDPIAAYHRSGYQERIEAERTGGAAMGWGA</sequence>
<evidence type="ECO:0000256" key="1">
    <source>
        <dbReference type="ARBA" id="ARBA00022723"/>
    </source>
</evidence>
<dbReference type="GO" id="GO:0046872">
    <property type="term" value="F:metal ion binding"/>
    <property type="evidence" value="ECO:0007669"/>
    <property type="project" value="UniProtKB-KW"/>
</dbReference>
<dbReference type="AlphaFoldDB" id="A0A344LA61"/>
<dbReference type="Proteomes" id="UP000250434">
    <property type="component" value="Chromosome"/>
</dbReference>
<dbReference type="InterPro" id="IPR013022">
    <property type="entry name" value="Xyl_isomerase-like_TIM-brl"/>
</dbReference>
<dbReference type="GO" id="GO:0019324">
    <property type="term" value="P:L-lyxose metabolic process"/>
    <property type="evidence" value="ECO:0007669"/>
    <property type="project" value="TreeGrafter"/>
</dbReference>
<reference evidence="5 6" key="1">
    <citation type="submission" date="2016-04" db="EMBL/GenBank/DDBJ databases">
        <title>Complete genome sequence and analysis of deep-sea sediment isolate, Amycolatopsis sp. WP1.</title>
        <authorList>
            <person name="Wang H."/>
            <person name="Chen S."/>
            <person name="Wu Q."/>
        </authorList>
    </citation>
    <scope>NUCLEOTIDE SEQUENCE [LARGE SCALE GENOMIC DNA]</scope>
    <source>
        <strain evidence="5 6">WP1</strain>
    </source>
</reference>
<dbReference type="GO" id="GO:0008740">
    <property type="term" value="F:L-rhamnose isomerase activity"/>
    <property type="evidence" value="ECO:0007669"/>
    <property type="project" value="TreeGrafter"/>
</dbReference>
<keyword evidence="6" id="KW-1185">Reference proteome</keyword>
<dbReference type="InterPro" id="IPR013457">
    <property type="entry name" value="Rhamnose_iso-rel"/>
</dbReference>
<protein>
    <submittedName>
        <fullName evidence="5">Rhamnose isomerase</fullName>
    </submittedName>
</protein>
<dbReference type="InterPro" id="IPR050337">
    <property type="entry name" value="L-rhamnose_isomerase"/>
</dbReference>
<dbReference type="Gene3D" id="3.20.20.150">
    <property type="entry name" value="Divalent-metal-dependent TIM barrel enzymes"/>
    <property type="match status" value="1"/>
</dbReference>
<gene>
    <name evidence="5" type="ORF">A4R43_22580</name>
</gene>
<dbReference type="RefSeq" id="WP_113694197.1">
    <property type="nucleotide sequence ID" value="NZ_CP015163.1"/>
</dbReference>
<evidence type="ECO:0000259" key="4">
    <source>
        <dbReference type="Pfam" id="PF01261"/>
    </source>
</evidence>
<evidence type="ECO:0000313" key="5">
    <source>
        <dbReference type="EMBL" id="AXB44935.1"/>
    </source>
</evidence>
<evidence type="ECO:0000313" key="6">
    <source>
        <dbReference type="Proteomes" id="UP000250434"/>
    </source>
</evidence>